<dbReference type="AlphaFoldDB" id="A0AAJ6BGT5"/>
<evidence type="ECO:0000256" key="1">
    <source>
        <dbReference type="ARBA" id="ARBA00004651"/>
    </source>
</evidence>
<name>A0AAJ6BGT5_9BACT</name>
<dbReference type="Pfam" id="PF07681">
    <property type="entry name" value="DoxX"/>
    <property type="match status" value="1"/>
</dbReference>
<keyword evidence="5 7" id="KW-1133">Transmembrane helix</keyword>
<evidence type="ECO:0000313" key="8">
    <source>
        <dbReference type="EMBL" id="WEK35179.1"/>
    </source>
</evidence>
<feature type="transmembrane region" description="Helical" evidence="7">
    <location>
        <begin position="50"/>
        <end position="75"/>
    </location>
</feature>
<evidence type="ECO:0000256" key="6">
    <source>
        <dbReference type="ARBA" id="ARBA00023136"/>
    </source>
</evidence>
<keyword evidence="3" id="KW-1003">Cell membrane</keyword>
<feature type="transmembrane region" description="Helical" evidence="7">
    <location>
        <begin position="109"/>
        <end position="129"/>
    </location>
</feature>
<comment type="subcellular location">
    <subcellularLocation>
        <location evidence="1">Cell membrane</location>
        <topology evidence="1">Multi-pass membrane protein</topology>
    </subcellularLocation>
</comment>
<proteinExistence type="inferred from homology"/>
<gene>
    <name evidence="8" type="ORF">P0Y53_22035</name>
</gene>
<keyword evidence="4 7" id="KW-0812">Transmembrane</keyword>
<feature type="transmembrane region" description="Helical" evidence="7">
    <location>
        <begin position="81"/>
        <end position="97"/>
    </location>
</feature>
<evidence type="ECO:0000256" key="3">
    <source>
        <dbReference type="ARBA" id="ARBA00022475"/>
    </source>
</evidence>
<comment type="similarity">
    <text evidence="2">Belongs to the DoxX family.</text>
</comment>
<dbReference type="InterPro" id="IPR051907">
    <property type="entry name" value="DoxX-like_oxidoreductase"/>
</dbReference>
<accession>A0AAJ6BGT5</accession>
<dbReference type="EMBL" id="CP119311">
    <property type="protein sequence ID" value="WEK35179.1"/>
    <property type="molecule type" value="Genomic_DNA"/>
</dbReference>
<reference evidence="8" key="1">
    <citation type="submission" date="2023-03" db="EMBL/GenBank/DDBJ databases">
        <title>Andean soil-derived lignocellulolytic bacterial consortium as a source of novel taxa and putative plastic-active enzymes.</title>
        <authorList>
            <person name="Diaz-Garcia L."/>
            <person name="Chuvochina M."/>
            <person name="Feuerriegel G."/>
            <person name="Bunk B."/>
            <person name="Sproer C."/>
            <person name="Streit W.R."/>
            <person name="Rodriguez L.M."/>
            <person name="Overmann J."/>
            <person name="Jimenez D.J."/>
        </authorList>
    </citation>
    <scope>NUCLEOTIDE SEQUENCE</scope>
    <source>
        <strain evidence="8">MAG 7</strain>
    </source>
</reference>
<dbReference type="PANTHER" id="PTHR33452">
    <property type="entry name" value="OXIDOREDUCTASE CATD-RELATED"/>
    <property type="match status" value="1"/>
</dbReference>
<dbReference type="PANTHER" id="PTHR33452:SF1">
    <property type="entry name" value="INNER MEMBRANE PROTEIN YPHA-RELATED"/>
    <property type="match status" value="1"/>
</dbReference>
<protein>
    <submittedName>
        <fullName evidence="8">DoxX family protein</fullName>
    </submittedName>
</protein>
<dbReference type="Proteomes" id="UP001220610">
    <property type="component" value="Chromosome"/>
</dbReference>
<organism evidence="8 9">
    <name type="scientific">Candidatus Pseudobacter hemicellulosilyticus</name>
    <dbReference type="NCBI Taxonomy" id="3121375"/>
    <lineage>
        <taxon>Bacteria</taxon>
        <taxon>Pseudomonadati</taxon>
        <taxon>Bacteroidota</taxon>
        <taxon>Chitinophagia</taxon>
        <taxon>Chitinophagales</taxon>
        <taxon>Chitinophagaceae</taxon>
        <taxon>Pseudobacter</taxon>
    </lineage>
</organism>
<evidence type="ECO:0000256" key="2">
    <source>
        <dbReference type="ARBA" id="ARBA00006679"/>
    </source>
</evidence>
<evidence type="ECO:0000256" key="4">
    <source>
        <dbReference type="ARBA" id="ARBA00022692"/>
    </source>
</evidence>
<sequence length="135" mass="14379">MSKLMSTSYTTGAFNLATLLMRIGFGGLMMNHGYQKLVNFAAIKPKFMNFLGMGQGMSLGLVVFAEFFCALLIIIGLFSRLAAIPIVIVLSVALFKAHKGLVFGEGEMAALFLTGFICLLITGPGKISVDGMSGK</sequence>
<feature type="transmembrane region" description="Helical" evidence="7">
    <location>
        <begin position="12"/>
        <end position="30"/>
    </location>
</feature>
<evidence type="ECO:0000256" key="5">
    <source>
        <dbReference type="ARBA" id="ARBA00022989"/>
    </source>
</evidence>
<keyword evidence="6 7" id="KW-0472">Membrane</keyword>
<evidence type="ECO:0000313" key="9">
    <source>
        <dbReference type="Proteomes" id="UP001220610"/>
    </source>
</evidence>
<evidence type="ECO:0000256" key="7">
    <source>
        <dbReference type="SAM" id="Phobius"/>
    </source>
</evidence>
<dbReference type="InterPro" id="IPR032808">
    <property type="entry name" value="DoxX"/>
</dbReference>
<dbReference type="GO" id="GO:0005886">
    <property type="term" value="C:plasma membrane"/>
    <property type="evidence" value="ECO:0007669"/>
    <property type="project" value="UniProtKB-SubCell"/>
</dbReference>